<protein>
    <submittedName>
        <fullName evidence="1">Uncharacterized protein</fullName>
    </submittedName>
</protein>
<name>A0A699J693_TANCI</name>
<sequence>KHFRDQEEALRKQFEQEFERLFGQEEDANTNSTNRLNTLSSLVNAVSSSFTTVEPGRERVQRNEFESMFGQDKDANGNIMFTTVSAAESTYVNLGGSIPINAATLPNTDLPTDILMPDLEDTVDLQDTRIFSDAYKDEVEGAMADFNNLELTTATSLIPTTRILKDHPKEKIIRDPLSALRTRRMTKTS</sequence>
<dbReference type="EMBL" id="BKCJ010377067">
    <property type="protein sequence ID" value="GFA15256.1"/>
    <property type="molecule type" value="Genomic_DNA"/>
</dbReference>
<reference evidence="1" key="1">
    <citation type="journal article" date="2019" name="Sci. Rep.">
        <title>Draft genome of Tanacetum cinerariifolium, the natural source of mosquito coil.</title>
        <authorList>
            <person name="Yamashiro T."/>
            <person name="Shiraishi A."/>
            <person name="Satake H."/>
            <person name="Nakayama K."/>
        </authorList>
    </citation>
    <scope>NUCLEOTIDE SEQUENCE</scope>
</reference>
<proteinExistence type="predicted"/>
<feature type="non-terminal residue" evidence="1">
    <location>
        <position position="1"/>
    </location>
</feature>
<comment type="caution">
    <text evidence="1">The sequence shown here is derived from an EMBL/GenBank/DDBJ whole genome shotgun (WGS) entry which is preliminary data.</text>
</comment>
<organism evidence="1">
    <name type="scientific">Tanacetum cinerariifolium</name>
    <name type="common">Dalmatian daisy</name>
    <name type="synonym">Chrysanthemum cinerariifolium</name>
    <dbReference type="NCBI Taxonomy" id="118510"/>
    <lineage>
        <taxon>Eukaryota</taxon>
        <taxon>Viridiplantae</taxon>
        <taxon>Streptophyta</taxon>
        <taxon>Embryophyta</taxon>
        <taxon>Tracheophyta</taxon>
        <taxon>Spermatophyta</taxon>
        <taxon>Magnoliopsida</taxon>
        <taxon>eudicotyledons</taxon>
        <taxon>Gunneridae</taxon>
        <taxon>Pentapetalae</taxon>
        <taxon>asterids</taxon>
        <taxon>campanulids</taxon>
        <taxon>Asterales</taxon>
        <taxon>Asteraceae</taxon>
        <taxon>Asteroideae</taxon>
        <taxon>Anthemideae</taxon>
        <taxon>Anthemidinae</taxon>
        <taxon>Tanacetum</taxon>
    </lineage>
</organism>
<accession>A0A699J693</accession>
<dbReference type="AlphaFoldDB" id="A0A699J693"/>
<gene>
    <name evidence="1" type="ORF">Tci_587228</name>
</gene>
<evidence type="ECO:0000313" key="1">
    <source>
        <dbReference type="EMBL" id="GFA15256.1"/>
    </source>
</evidence>